<dbReference type="Gene3D" id="3.20.20.150">
    <property type="entry name" value="Divalent-metal-dependent TIM barrel enzymes"/>
    <property type="match status" value="1"/>
</dbReference>
<dbReference type="Proteomes" id="UP000267798">
    <property type="component" value="Unassembled WGS sequence"/>
</dbReference>
<dbReference type="PANTHER" id="PTHR12110">
    <property type="entry name" value="HYDROXYPYRUVATE ISOMERASE"/>
    <property type="match status" value="1"/>
</dbReference>
<dbReference type="InterPro" id="IPR050312">
    <property type="entry name" value="IolE/XylAMocC-like"/>
</dbReference>
<accession>A0A3A6PH43</accession>
<evidence type="ECO:0000313" key="3">
    <source>
        <dbReference type="Proteomes" id="UP000267798"/>
    </source>
</evidence>
<dbReference type="PANTHER" id="PTHR12110:SF41">
    <property type="entry name" value="INOSOSE DEHYDRATASE"/>
    <property type="match status" value="1"/>
</dbReference>
<dbReference type="InterPro" id="IPR036237">
    <property type="entry name" value="Xyl_isomerase-like_sf"/>
</dbReference>
<proteinExistence type="predicted"/>
<reference evidence="2 3" key="1">
    <citation type="submission" date="2018-09" db="EMBL/GenBank/DDBJ databases">
        <title>Paenibacillus aracenensis nov. sp. isolated from a cave in southern Spain.</title>
        <authorList>
            <person name="Jurado V."/>
            <person name="Gutierrez-Patricio S."/>
            <person name="Gonzalez-Pimentel J.L."/>
            <person name="Miller A.Z."/>
            <person name="Laiz L."/>
            <person name="Saiz-Jimenez C."/>
        </authorList>
    </citation>
    <scope>NUCLEOTIDE SEQUENCE [LARGE SCALE GENOMIC DNA]</scope>
    <source>
        <strain evidence="2 3">JCM 19203</strain>
    </source>
</reference>
<dbReference type="Pfam" id="PF01261">
    <property type="entry name" value="AP_endonuc_2"/>
    <property type="match status" value="1"/>
</dbReference>
<dbReference type="GO" id="GO:0016853">
    <property type="term" value="F:isomerase activity"/>
    <property type="evidence" value="ECO:0007669"/>
    <property type="project" value="UniProtKB-KW"/>
</dbReference>
<gene>
    <name evidence="2" type="ORF">D3P09_13150</name>
</gene>
<feature type="domain" description="Xylose isomerase-like TIM barrel" evidence="1">
    <location>
        <begin position="48"/>
        <end position="274"/>
    </location>
</feature>
<keyword evidence="3" id="KW-1185">Reference proteome</keyword>
<comment type="caution">
    <text evidence="2">The sequence shown here is derived from an EMBL/GenBank/DDBJ whole genome shotgun (WGS) entry which is preliminary data.</text>
</comment>
<protein>
    <submittedName>
        <fullName evidence="2">Sugar phosphate isomerase/epimerase</fullName>
    </submittedName>
</protein>
<dbReference type="InterPro" id="IPR013022">
    <property type="entry name" value="Xyl_isomerase-like_TIM-brl"/>
</dbReference>
<dbReference type="OrthoDB" id="9798407at2"/>
<evidence type="ECO:0000259" key="1">
    <source>
        <dbReference type="Pfam" id="PF01261"/>
    </source>
</evidence>
<dbReference type="SUPFAM" id="SSF51658">
    <property type="entry name" value="Xylose isomerase-like"/>
    <property type="match status" value="1"/>
</dbReference>
<name>A0A3A6PH43_9BACL</name>
<organism evidence="2 3">
    <name type="scientific">Paenibacillus pinisoli</name>
    <dbReference type="NCBI Taxonomy" id="1276110"/>
    <lineage>
        <taxon>Bacteria</taxon>
        <taxon>Bacillati</taxon>
        <taxon>Bacillota</taxon>
        <taxon>Bacilli</taxon>
        <taxon>Bacillales</taxon>
        <taxon>Paenibacillaceae</taxon>
        <taxon>Paenibacillus</taxon>
    </lineage>
</organism>
<dbReference type="AlphaFoldDB" id="A0A3A6PH43"/>
<keyword evidence="2" id="KW-0413">Isomerase</keyword>
<dbReference type="EMBL" id="QXQB01000002">
    <property type="protein sequence ID" value="RJX40295.1"/>
    <property type="molecule type" value="Genomic_DNA"/>
</dbReference>
<sequence length="278" mass="31716">MSSLRIMYERSTRRCGRWNRGGYMGKPIAGIQMYALRDEAERDILGTLEKIADMGYKAIESIGYFNSPPEQLKKRADELGIDIPSMLVSLNFKTLAKLDRDFANDIEYAAGIGVSYITVPWVPMHEQPTIEDMHFLADVLIRCGEQTKALGMKLALHNHDYELKLVDGKPAFDRLLELVPEELMAAELDLGWIYIAGYNPAEYLKKHKARTPLVHIRNFKTGRKDTELGKGVIEMEQLLQEIEKTDVQYMFVEQEDFLTSSLDSAKANILYLKKLGYA</sequence>
<evidence type="ECO:0000313" key="2">
    <source>
        <dbReference type="EMBL" id="RJX40295.1"/>
    </source>
</evidence>